<dbReference type="PANTHER" id="PTHR35813:SF1">
    <property type="entry name" value="INNER MEMBRANE PROTEIN YBAN"/>
    <property type="match status" value="1"/>
</dbReference>
<reference evidence="2 3" key="1">
    <citation type="submission" date="2019-10" db="EMBL/GenBank/DDBJ databases">
        <title>Gracilibacillus sp. nov. isolated from rice seeds.</title>
        <authorList>
            <person name="He S."/>
        </authorList>
    </citation>
    <scope>NUCLEOTIDE SEQUENCE [LARGE SCALE GENOMIC DNA]</scope>
    <source>
        <strain evidence="2 3">TD8</strain>
    </source>
</reference>
<evidence type="ECO:0000313" key="2">
    <source>
        <dbReference type="EMBL" id="KAB8131801.1"/>
    </source>
</evidence>
<dbReference type="RefSeq" id="WP_153404217.1">
    <property type="nucleotide sequence ID" value="NZ_ML762432.1"/>
</dbReference>
<sequence>MSKINRIMWTIGGLLSLVTGVIGVIIPILPTTPLIILAAFCFGKSSPALHYWLVTNRYFGHYITDYQKGRGVPIRIKVFAVIIVWISVLFTLIIIPLLFVKIFMLFIALSVTIFIFTSPLLKAKTPEK</sequence>
<keyword evidence="1" id="KW-0812">Transmembrane</keyword>
<dbReference type="OrthoDB" id="345900at2"/>
<comment type="caution">
    <text evidence="2">The sequence shown here is derived from an EMBL/GenBank/DDBJ whole genome shotgun (WGS) entry which is preliminary data.</text>
</comment>
<dbReference type="PANTHER" id="PTHR35813">
    <property type="entry name" value="INNER MEMBRANE PROTEIN YBAN"/>
    <property type="match status" value="1"/>
</dbReference>
<feature type="transmembrane region" description="Helical" evidence="1">
    <location>
        <begin position="74"/>
        <end position="96"/>
    </location>
</feature>
<accession>A0A7C8KXN9</accession>
<feature type="transmembrane region" description="Helical" evidence="1">
    <location>
        <begin position="102"/>
        <end position="121"/>
    </location>
</feature>
<protein>
    <submittedName>
        <fullName evidence="2">DUF454 domain-containing protein</fullName>
    </submittedName>
</protein>
<dbReference type="PIRSF" id="PIRSF016789">
    <property type="entry name" value="DUF454"/>
    <property type="match status" value="1"/>
</dbReference>
<dbReference type="Pfam" id="PF04304">
    <property type="entry name" value="DUF454"/>
    <property type="match status" value="1"/>
</dbReference>
<keyword evidence="1" id="KW-1133">Transmembrane helix</keyword>
<evidence type="ECO:0000256" key="1">
    <source>
        <dbReference type="SAM" id="Phobius"/>
    </source>
</evidence>
<organism evidence="2 3">
    <name type="scientific">Gracilibacillus oryzae</name>
    <dbReference type="NCBI Taxonomy" id="1672701"/>
    <lineage>
        <taxon>Bacteria</taxon>
        <taxon>Bacillati</taxon>
        <taxon>Bacillota</taxon>
        <taxon>Bacilli</taxon>
        <taxon>Bacillales</taxon>
        <taxon>Bacillaceae</taxon>
        <taxon>Gracilibacillus</taxon>
    </lineage>
</organism>
<gene>
    <name evidence="2" type="ORF">F9U64_13140</name>
</gene>
<dbReference type="EMBL" id="WEID01000065">
    <property type="protein sequence ID" value="KAB8131801.1"/>
    <property type="molecule type" value="Genomic_DNA"/>
</dbReference>
<proteinExistence type="predicted"/>
<feature type="transmembrane region" description="Helical" evidence="1">
    <location>
        <begin position="7"/>
        <end position="28"/>
    </location>
</feature>
<keyword evidence="3" id="KW-1185">Reference proteome</keyword>
<dbReference type="InterPro" id="IPR007401">
    <property type="entry name" value="DUF454"/>
</dbReference>
<feature type="transmembrane region" description="Helical" evidence="1">
    <location>
        <begin position="34"/>
        <end position="53"/>
    </location>
</feature>
<name>A0A7C8KXN9_9BACI</name>
<dbReference type="AlphaFoldDB" id="A0A7C8KXN9"/>
<keyword evidence="1" id="KW-0472">Membrane</keyword>
<evidence type="ECO:0000313" key="3">
    <source>
        <dbReference type="Proteomes" id="UP000480246"/>
    </source>
</evidence>
<dbReference type="GO" id="GO:0005886">
    <property type="term" value="C:plasma membrane"/>
    <property type="evidence" value="ECO:0007669"/>
    <property type="project" value="TreeGrafter"/>
</dbReference>
<dbReference type="Proteomes" id="UP000480246">
    <property type="component" value="Unassembled WGS sequence"/>
</dbReference>